<accession>A0A8T0USV9</accession>
<name>A0A8T0USV9_PANVG</name>
<feature type="signal peptide" evidence="2">
    <location>
        <begin position="1"/>
        <end position="19"/>
    </location>
</feature>
<evidence type="ECO:0000313" key="3">
    <source>
        <dbReference type="EMBL" id="KAG2625145.1"/>
    </source>
</evidence>
<gene>
    <name evidence="3" type="ORF">PVAP13_3KG198427</name>
</gene>
<organism evidence="3 4">
    <name type="scientific">Panicum virgatum</name>
    <name type="common">Blackwell switchgrass</name>
    <dbReference type="NCBI Taxonomy" id="38727"/>
    <lineage>
        <taxon>Eukaryota</taxon>
        <taxon>Viridiplantae</taxon>
        <taxon>Streptophyta</taxon>
        <taxon>Embryophyta</taxon>
        <taxon>Tracheophyta</taxon>
        <taxon>Spermatophyta</taxon>
        <taxon>Magnoliopsida</taxon>
        <taxon>Liliopsida</taxon>
        <taxon>Poales</taxon>
        <taxon>Poaceae</taxon>
        <taxon>PACMAD clade</taxon>
        <taxon>Panicoideae</taxon>
        <taxon>Panicodae</taxon>
        <taxon>Paniceae</taxon>
        <taxon>Panicinae</taxon>
        <taxon>Panicum</taxon>
        <taxon>Panicum sect. Hiantes</taxon>
    </lineage>
</organism>
<feature type="region of interest" description="Disordered" evidence="1">
    <location>
        <begin position="50"/>
        <end position="70"/>
    </location>
</feature>
<proteinExistence type="predicted"/>
<feature type="chain" id="PRO_5035777286" evidence="2">
    <location>
        <begin position="20"/>
        <end position="98"/>
    </location>
</feature>
<dbReference type="AlphaFoldDB" id="A0A8T0USV9"/>
<reference evidence="3" key="1">
    <citation type="submission" date="2020-05" db="EMBL/GenBank/DDBJ databases">
        <title>WGS assembly of Panicum virgatum.</title>
        <authorList>
            <person name="Lovell J.T."/>
            <person name="Jenkins J."/>
            <person name="Shu S."/>
            <person name="Juenger T.E."/>
            <person name="Schmutz J."/>
        </authorList>
    </citation>
    <scope>NUCLEOTIDE SEQUENCE</scope>
    <source>
        <strain evidence="3">AP13</strain>
    </source>
</reference>
<feature type="region of interest" description="Disordered" evidence="1">
    <location>
        <begin position="14"/>
        <end position="36"/>
    </location>
</feature>
<dbReference type="Proteomes" id="UP000823388">
    <property type="component" value="Chromosome 3K"/>
</dbReference>
<feature type="compositionally biased region" description="Polar residues" evidence="1">
    <location>
        <begin position="57"/>
        <end position="67"/>
    </location>
</feature>
<dbReference type="EMBL" id="CM029041">
    <property type="protein sequence ID" value="KAG2625145.1"/>
    <property type="molecule type" value="Genomic_DNA"/>
</dbReference>
<keyword evidence="2" id="KW-0732">Signal</keyword>
<keyword evidence="4" id="KW-1185">Reference proteome</keyword>
<comment type="caution">
    <text evidence="3">The sequence shown here is derived from an EMBL/GenBank/DDBJ whole genome shotgun (WGS) entry which is preliminary data.</text>
</comment>
<evidence type="ECO:0000256" key="1">
    <source>
        <dbReference type="SAM" id="MobiDB-lite"/>
    </source>
</evidence>
<protein>
    <submittedName>
        <fullName evidence="3">Uncharacterized protein</fullName>
    </submittedName>
</protein>
<evidence type="ECO:0000256" key="2">
    <source>
        <dbReference type="SAM" id="SignalP"/>
    </source>
</evidence>
<sequence>MRAFILHFLNAGASTSTQASPPCPRSSAQKMKRREDWRARQITLPPLLILSPPTVGNPRQQKVSNPLHSRPQLACPAEEVTSYPSLFTIRAVCDSLIE</sequence>
<evidence type="ECO:0000313" key="4">
    <source>
        <dbReference type="Proteomes" id="UP000823388"/>
    </source>
</evidence>